<dbReference type="PATRIC" id="fig|1122147.4.peg.2446"/>
<feature type="transmembrane region" description="Helical" evidence="1">
    <location>
        <begin position="21"/>
        <end position="39"/>
    </location>
</feature>
<feature type="transmembrane region" description="Helical" evidence="1">
    <location>
        <begin position="59"/>
        <end position="79"/>
    </location>
</feature>
<keyword evidence="1" id="KW-1133">Transmembrane helix</keyword>
<protein>
    <submittedName>
        <fullName evidence="2">Uncharacterized protein</fullName>
    </submittedName>
</protein>
<accession>A0A0R1XC10</accession>
<name>A0A0R1XC10_9LACO</name>
<sequence>MTNKSTKHLTKDKQVPEWRSNLDAVVAAFTIGWGLWSLWQNRGMTEHFLKFCSALLLSIPQWINASVIIFFWGVVTMGLRQRRDITSPEQLTRWYWLSGFVAGFLFFLFQDAIFGFIKAVVVAVLFLIFSTLGAAAGALPFSFGGWLLYDDWDRYDDYGRRHDY</sequence>
<dbReference type="RefSeq" id="WP_027829410.1">
    <property type="nucleotide sequence ID" value="NZ_AUEH01000058.1"/>
</dbReference>
<evidence type="ECO:0000313" key="2">
    <source>
        <dbReference type="EMBL" id="KRM27703.1"/>
    </source>
</evidence>
<evidence type="ECO:0000256" key="1">
    <source>
        <dbReference type="SAM" id="Phobius"/>
    </source>
</evidence>
<proteinExistence type="predicted"/>
<organism evidence="2 3">
    <name type="scientific">Schleiferilactobacillus harbinensis DSM 16991</name>
    <dbReference type="NCBI Taxonomy" id="1122147"/>
    <lineage>
        <taxon>Bacteria</taxon>
        <taxon>Bacillati</taxon>
        <taxon>Bacillota</taxon>
        <taxon>Bacilli</taxon>
        <taxon>Lactobacillales</taxon>
        <taxon>Lactobacillaceae</taxon>
        <taxon>Schleiferilactobacillus</taxon>
    </lineage>
</organism>
<feature type="transmembrane region" description="Helical" evidence="1">
    <location>
        <begin position="116"/>
        <end position="149"/>
    </location>
</feature>
<feature type="transmembrane region" description="Helical" evidence="1">
    <location>
        <begin position="91"/>
        <end position="110"/>
    </location>
</feature>
<dbReference type="Proteomes" id="UP000050949">
    <property type="component" value="Unassembled WGS sequence"/>
</dbReference>
<reference evidence="2 3" key="1">
    <citation type="journal article" date="2015" name="Genome Announc.">
        <title>Expanding the biotechnology potential of lactobacilli through comparative genomics of 213 strains and associated genera.</title>
        <authorList>
            <person name="Sun Z."/>
            <person name="Harris H.M."/>
            <person name="McCann A."/>
            <person name="Guo C."/>
            <person name="Argimon S."/>
            <person name="Zhang W."/>
            <person name="Yang X."/>
            <person name="Jeffery I.B."/>
            <person name="Cooney J.C."/>
            <person name="Kagawa T.F."/>
            <person name="Liu W."/>
            <person name="Song Y."/>
            <person name="Salvetti E."/>
            <person name="Wrobel A."/>
            <person name="Rasinkangas P."/>
            <person name="Parkhill J."/>
            <person name="Rea M.C."/>
            <person name="O'Sullivan O."/>
            <person name="Ritari J."/>
            <person name="Douillard F.P."/>
            <person name="Paul Ross R."/>
            <person name="Yang R."/>
            <person name="Briner A.E."/>
            <person name="Felis G.E."/>
            <person name="de Vos W.M."/>
            <person name="Barrangou R."/>
            <person name="Klaenhammer T.R."/>
            <person name="Caufield P.W."/>
            <person name="Cui Y."/>
            <person name="Zhang H."/>
            <person name="O'Toole P.W."/>
        </authorList>
    </citation>
    <scope>NUCLEOTIDE SEQUENCE [LARGE SCALE GENOMIC DNA]</scope>
    <source>
        <strain evidence="2 3">DSM 16991</strain>
    </source>
</reference>
<comment type="caution">
    <text evidence="2">The sequence shown here is derived from an EMBL/GenBank/DDBJ whole genome shotgun (WGS) entry which is preliminary data.</text>
</comment>
<keyword evidence="1" id="KW-0472">Membrane</keyword>
<dbReference type="EMBL" id="AZFW01000043">
    <property type="protein sequence ID" value="KRM27703.1"/>
    <property type="molecule type" value="Genomic_DNA"/>
</dbReference>
<gene>
    <name evidence="2" type="ORF">FC91_GL002366</name>
</gene>
<dbReference type="AlphaFoldDB" id="A0A0R1XC10"/>
<evidence type="ECO:0000313" key="3">
    <source>
        <dbReference type="Proteomes" id="UP000050949"/>
    </source>
</evidence>
<keyword evidence="1" id="KW-0812">Transmembrane</keyword>